<protein>
    <recommendedName>
        <fullName evidence="4">Profilin</fullName>
    </recommendedName>
</protein>
<dbReference type="AlphaFoldDB" id="D3B6D0"/>
<comment type="caution">
    <text evidence="2">The sequence shown here is derived from an EMBL/GenBank/DDBJ whole genome shotgun (WGS) entry which is preliminary data.</text>
</comment>
<dbReference type="GO" id="GO:0003779">
    <property type="term" value="F:actin binding"/>
    <property type="evidence" value="ECO:0007669"/>
    <property type="project" value="InterPro"/>
</dbReference>
<dbReference type="OMA" id="AYNKSPQ"/>
<evidence type="ECO:0000256" key="1">
    <source>
        <dbReference type="ARBA" id="ARBA00025549"/>
    </source>
</evidence>
<dbReference type="EMBL" id="ADBJ01000017">
    <property type="protein sequence ID" value="EFA82900.1"/>
    <property type="molecule type" value="Genomic_DNA"/>
</dbReference>
<dbReference type="FunCoup" id="D3B6D0">
    <property type="interactions" value="603"/>
</dbReference>
<dbReference type="Proteomes" id="UP000001396">
    <property type="component" value="Unassembled WGS sequence"/>
</dbReference>
<reference evidence="2 3" key="1">
    <citation type="journal article" date="2011" name="Genome Res.">
        <title>Phylogeny-wide analysis of social amoeba genomes highlights ancient origins for complex intercellular communication.</title>
        <authorList>
            <person name="Heidel A.J."/>
            <person name="Lawal H.M."/>
            <person name="Felder M."/>
            <person name="Schilde C."/>
            <person name="Helps N.R."/>
            <person name="Tunggal B."/>
            <person name="Rivero F."/>
            <person name="John U."/>
            <person name="Schleicher M."/>
            <person name="Eichinger L."/>
            <person name="Platzer M."/>
            <person name="Noegel A.A."/>
            <person name="Schaap P."/>
            <person name="Gloeckner G."/>
        </authorList>
    </citation>
    <scope>NUCLEOTIDE SEQUENCE [LARGE SCALE GENOMIC DNA]</scope>
    <source>
        <strain evidence="3">ATCC 26659 / Pp 5 / PN500</strain>
    </source>
</reference>
<dbReference type="InterPro" id="IPR048278">
    <property type="entry name" value="PFN"/>
</dbReference>
<organism evidence="2 3">
    <name type="scientific">Heterostelium pallidum (strain ATCC 26659 / Pp 5 / PN500)</name>
    <name type="common">Cellular slime mold</name>
    <name type="synonym">Polysphondylium pallidum</name>
    <dbReference type="NCBI Taxonomy" id="670386"/>
    <lineage>
        <taxon>Eukaryota</taxon>
        <taxon>Amoebozoa</taxon>
        <taxon>Evosea</taxon>
        <taxon>Eumycetozoa</taxon>
        <taxon>Dictyostelia</taxon>
        <taxon>Acytosteliales</taxon>
        <taxon>Acytosteliaceae</taxon>
        <taxon>Heterostelium</taxon>
    </lineage>
</organism>
<evidence type="ECO:0008006" key="4">
    <source>
        <dbReference type="Google" id="ProtNLM"/>
    </source>
</evidence>
<keyword evidence="3" id="KW-1185">Reference proteome</keyword>
<dbReference type="RefSeq" id="XP_020435017.1">
    <property type="nucleotide sequence ID" value="XM_020574603.1"/>
</dbReference>
<evidence type="ECO:0000313" key="3">
    <source>
        <dbReference type="Proteomes" id="UP000001396"/>
    </source>
</evidence>
<proteinExistence type="predicted"/>
<dbReference type="Pfam" id="PF00235">
    <property type="entry name" value="Profilin"/>
    <property type="match status" value="1"/>
</dbReference>
<dbReference type="Gene3D" id="3.30.450.30">
    <property type="entry name" value="Dynein light chain 2a, cytoplasmic"/>
    <property type="match status" value="1"/>
</dbReference>
<dbReference type="InterPro" id="IPR036140">
    <property type="entry name" value="PFN_sf"/>
</dbReference>
<accession>D3B6D0</accession>
<dbReference type="GeneID" id="31359165"/>
<comment type="function">
    <text evidence="1">Binds to actin and affects the structure of the cytoskeleton. At high concentrations, profilin prevents the polymerization of actin, whereas it enhances it at low concentrations. By binding to PIP2, it inhibits the formation of IP3 and DG.</text>
</comment>
<evidence type="ECO:0000313" key="2">
    <source>
        <dbReference type="EMBL" id="EFA82900.1"/>
    </source>
</evidence>
<sequence>MTVDMLMGIPNCFVRSVLLMNDGDDGNTYDVTKMIKMNKEKIIKDFLGNELFAHVMVIGLDGKVLAYNKSPLQGEIEQLLNGLKKPKNQSSIKLIGEKYDICIRENTKIYAHGDTKSCIIARSKKAYIIGIFPKRLELCPRVNYLEQYCETFDKQEYVMDTSFKIVM</sequence>
<name>D3B6D0_HETP5</name>
<gene>
    <name evidence="2" type="ORF">PPL_03678</name>
</gene>
<dbReference type="InParanoid" id="D3B6D0"/>
<dbReference type="SUPFAM" id="SSF55770">
    <property type="entry name" value="Profilin (actin-binding protein)"/>
    <property type="match status" value="1"/>
</dbReference>